<protein>
    <submittedName>
        <fullName evidence="4">TRAP transporter substrate-binding protein</fullName>
    </submittedName>
</protein>
<evidence type="ECO:0000256" key="2">
    <source>
        <dbReference type="SAM" id="MobiDB-lite"/>
    </source>
</evidence>
<dbReference type="NCBIfam" id="NF037995">
    <property type="entry name" value="TRAP_S1"/>
    <property type="match status" value="1"/>
</dbReference>
<gene>
    <name evidence="4" type="ORF">H8S57_12620</name>
</gene>
<feature type="region of interest" description="Disordered" evidence="2">
    <location>
        <begin position="23"/>
        <end position="50"/>
    </location>
</feature>
<evidence type="ECO:0000256" key="3">
    <source>
        <dbReference type="SAM" id="SignalP"/>
    </source>
</evidence>
<evidence type="ECO:0000313" key="5">
    <source>
        <dbReference type="Proteomes" id="UP000661435"/>
    </source>
</evidence>
<dbReference type="PROSITE" id="PS51257">
    <property type="entry name" value="PROKAR_LIPOPROTEIN"/>
    <property type="match status" value="1"/>
</dbReference>
<sequence>MKKTIALLLALVMSLSLAACGGGSGSGSAAPSPSPASEPESSDTLTNVGDIESGAQGEAALDFGDYTPENPLTIKLATPQSNEKSHLNVLANAFKERVETWTDGAVIVDLYMGSMGSDREIVDQVIAGTLEMGVNNTAIMANYNRLFDVLDLAYLIKDYDDVYDVMASDVWADMLGEFSSTGASLLALQCIGFRTICTTENAGPVHNMSELAGKTIRITEGPVFLDDYNAWGAAPVSMSASEIMPALQNGTIDGVDHVPVTLYTGNGQGEYIKYVAVTNQAAHFNGLDINNKFYEGLPADLQALIQKAASEAAEFRTQALQADNETYVQKLTDEYGITFYYPTEEEIAQLQEAVQPVYENFVSTHEFGSYAAAIAEICAAN</sequence>
<accession>A0A8J6JG29</accession>
<feature type="signal peptide" evidence="3">
    <location>
        <begin position="1"/>
        <end position="18"/>
    </location>
</feature>
<dbReference type="Gene3D" id="3.40.190.170">
    <property type="entry name" value="Bacterial extracellular solute-binding protein, family 7"/>
    <property type="match status" value="1"/>
</dbReference>
<reference evidence="4" key="1">
    <citation type="submission" date="2020-08" db="EMBL/GenBank/DDBJ databases">
        <title>Genome public.</title>
        <authorList>
            <person name="Liu C."/>
            <person name="Sun Q."/>
        </authorList>
    </citation>
    <scope>NUCLEOTIDE SEQUENCE</scope>
    <source>
        <strain evidence="4">NSJ-51</strain>
    </source>
</reference>
<dbReference type="PANTHER" id="PTHR33376:SF4">
    <property type="entry name" value="SIALIC ACID-BINDING PERIPLASMIC PROTEIN SIAP"/>
    <property type="match status" value="1"/>
</dbReference>
<comment type="caution">
    <text evidence="4">The sequence shown here is derived from an EMBL/GenBank/DDBJ whole genome shotgun (WGS) entry which is preliminary data.</text>
</comment>
<evidence type="ECO:0000256" key="1">
    <source>
        <dbReference type="ARBA" id="ARBA00022729"/>
    </source>
</evidence>
<dbReference type="RefSeq" id="WP_186908386.1">
    <property type="nucleotide sequence ID" value="NZ_JACOPP010000020.1"/>
</dbReference>
<feature type="chain" id="PRO_5038985027" evidence="3">
    <location>
        <begin position="19"/>
        <end position="381"/>
    </location>
</feature>
<dbReference type="GO" id="GO:0055085">
    <property type="term" value="P:transmembrane transport"/>
    <property type="evidence" value="ECO:0007669"/>
    <property type="project" value="InterPro"/>
</dbReference>
<dbReference type="Pfam" id="PF03480">
    <property type="entry name" value="DctP"/>
    <property type="match status" value="1"/>
</dbReference>
<dbReference type="InterPro" id="IPR038404">
    <property type="entry name" value="TRAP_DctP_sf"/>
</dbReference>
<dbReference type="CDD" id="cd13603">
    <property type="entry name" value="PBP2_TRAP_Siap_TeaA_like"/>
    <property type="match status" value="1"/>
</dbReference>
<feature type="compositionally biased region" description="Low complexity" evidence="2">
    <location>
        <begin position="27"/>
        <end position="39"/>
    </location>
</feature>
<keyword evidence="1 3" id="KW-0732">Signal</keyword>
<proteinExistence type="predicted"/>
<dbReference type="EMBL" id="JACOPP010000020">
    <property type="protein sequence ID" value="MBC5734559.1"/>
    <property type="molecule type" value="Genomic_DNA"/>
</dbReference>
<organism evidence="4 5">
    <name type="scientific">Lawsonibacter hominis</name>
    <dbReference type="NCBI Taxonomy" id="2763053"/>
    <lineage>
        <taxon>Bacteria</taxon>
        <taxon>Bacillati</taxon>
        <taxon>Bacillota</taxon>
        <taxon>Clostridia</taxon>
        <taxon>Eubacteriales</taxon>
        <taxon>Oscillospiraceae</taxon>
        <taxon>Lawsonibacter</taxon>
    </lineage>
</organism>
<dbReference type="Proteomes" id="UP000661435">
    <property type="component" value="Unassembled WGS sequence"/>
</dbReference>
<dbReference type="AlphaFoldDB" id="A0A8J6JG29"/>
<name>A0A8J6JG29_9FIRM</name>
<evidence type="ECO:0000313" key="4">
    <source>
        <dbReference type="EMBL" id="MBC5734559.1"/>
    </source>
</evidence>
<dbReference type="PANTHER" id="PTHR33376">
    <property type="match status" value="1"/>
</dbReference>
<keyword evidence="5" id="KW-1185">Reference proteome</keyword>
<dbReference type="InterPro" id="IPR018389">
    <property type="entry name" value="DctP_fam"/>
</dbReference>